<comment type="subcellular location">
    <subcellularLocation>
        <location evidence="7">Cytoplasm</location>
    </subcellularLocation>
</comment>
<feature type="domain" description="Amidohydrolase-related" evidence="8">
    <location>
        <begin position="78"/>
        <end position="420"/>
    </location>
</feature>
<evidence type="ECO:0000313" key="10">
    <source>
        <dbReference type="Proteomes" id="UP000000467"/>
    </source>
</evidence>
<feature type="binding site" evidence="7">
    <location>
        <position position="159"/>
    </location>
    <ligand>
        <name>4-imidazolone-5-propanoate</name>
        <dbReference type="ChEBI" id="CHEBI:77893"/>
    </ligand>
</feature>
<dbReference type="GO" id="GO:0008270">
    <property type="term" value="F:zinc ion binding"/>
    <property type="evidence" value="ECO:0007669"/>
    <property type="project" value="UniProtKB-UniRule"/>
</dbReference>
<feature type="binding site" evidence="7">
    <location>
        <position position="334"/>
    </location>
    <ligand>
        <name>N-formimidoyl-L-glutamate</name>
        <dbReference type="ChEBI" id="CHEBI:58928"/>
    </ligand>
</feature>
<feature type="binding site" evidence="7">
    <location>
        <position position="260"/>
    </location>
    <ligand>
        <name>4-imidazolone-5-propanoate</name>
        <dbReference type="ChEBI" id="CHEBI:77893"/>
    </ligand>
</feature>
<proteinExistence type="inferred from homology"/>
<comment type="function">
    <text evidence="7">Catalyzes the hydrolytic cleavage of the carbon-nitrogen bond in imidazolone-5-propanoate to yield N-formimidoyl-L-glutamate. It is the third step in the universal histidine degradation pathway.</text>
</comment>
<sequence>MKRTEADLIVRNAAEVVTCAGGTERPKRGREMAEIGLIRDGAVAAKDGVIVAVGKTSDVMEQVAIGWDTRVVNAGGRVVLPGLVDPHTHVVFAGSREYELEMRIEGRGYLEILAAGGGILDTVRATREAGLAELIAAAGKYLQEMLAQGTTTAEAKSGYGLTIEDEVKMLEAVRRLNMVQPVELVPTFLGAHAIPAEYRTNPDGYVDLVVEEMLPVVARRGLAEFCDVFCEEGVFSVEQTRRILLKAKELGLKLKVHADEMAPLGGAELAAELGATSADHLMAVSGKGIGDLARSDTVAVLLPATTFCLMGESYAPARRMIEQGVAVALATDFNPGSSPVNSLQVVMGLACRQLKMRPAEVITAVTINAAHAVGRAAAVGSLEVGKKADMVIFDAPNHLYLMYRFGTNLVETVIKNGRVVIGG</sequence>
<feature type="binding site" evidence="7">
    <location>
        <position position="87"/>
    </location>
    <ligand>
        <name>Fe(3+)</name>
        <dbReference type="ChEBI" id="CHEBI:29034"/>
    </ligand>
</feature>
<dbReference type="FunFam" id="3.20.20.140:FF:000007">
    <property type="entry name" value="Imidazolonepropionase"/>
    <property type="match status" value="1"/>
</dbReference>
<dbReference type="EC" id="3.5.2.7" evidence="1 7"/>
<dbReference type="GO" id="GO:0005506">
    <property type="term" value="F:iron ion binding"/>
    <property type="evidence" value="ECO:0007669"/>
    <property type="project" value="UniProtKB-UniRule"/>
</dbReference>
<dbReference type="SUPFAM" id="SSF51556">
    <property type="entry name" value="Metallo-dependent hydrolases"/>
    <property type="match status" value="1"/>
</dbReference>
<evidence type="ECO:0000256" key="1">
    <source>
        <dbReference type="ARBA" id="ARBA00012864"/>
    </source>
</evidence>
<comment type="similarity">
    <text evidence="7">Belongs to the metallo-dependent hydrolases superfamily. HutI family.</text>
</comment>
<dbReference type="KEGG" id="tpz:Tph_c20450"/>
<feature type="binding site" evidence="7">
    <location>
        <position position="87"/>
    </location>
    <ligand>
        <name>Zn(2+)</name>
        <dbReference type="ChEBI" id="CHEBI:29105"/>
    </ligand>
</feature>
<dbReference type="OrthoDB" id="9807210at2"/>
<dbReference type="GO" id="GO:0019556">
    <property type="term" value="P:L-histidine catabolic process to glutamate and formamide"/>
    <property type="evidence" value="ECO:0007669"/>
    <property type="project" value="UniProtKB-UniRule"/>
</dbReference>
<organism evidence="9 10">
    <name type="scientific">Thermacetogenium phaeum (strain ATCC BAA-254 / DSM 26808 / PB)</name>
    <dbReference type="NCBI Taxonomy" id="1089553"/>
    <lineage>
        <taxon>Bacteria</taxon>
        <taxon>Bacillati</taxon>
        <taxon>Bacillota</taxon>
        <taxon>Clostridia</taxon>
        <taxon>Thermoanaerobacterales</taxon>
        <taxon>Thermoanaerobacteraceae</taxon>
        <taxon>Thermacetogenium</taxon>
    </lineage>
</organism>
<dbReference type="CDD" id="cd01296">
    <property type="entry name" value="Imidazolone-5PH"/>
    <property type="match status" value="1"/>
</dbReference>
<dbReference type="SUPFAM" id="SSF51338">
    <property type="entry name" value="Composite domain of metallo-dependent hydrolases"/>
    <property type="match status" value="1"/>
</dbReference>
<keyword evidence="2 7" id="KW-0479">Metal-binding</keyword>
<protein>
    <recommendedName>
        <fullName evidence="1 7">Imidazolonepropionase</fullName>
        <ecNumber evidence="1 7">3.5.2.7</ecNumber>
    </recommendedName>
    <alternativeName>
        <fullName evidence="7">Imidazolone-5-propionate hydrolase</fullName>
    </alternativeName>
</protein>
<evidence type="ECO:0000256" key="2">
    <source>
        <dbReference type="ARBA" id="ARBA00022723"/>
    </source>
</evidence>
<dbReference type="HOGENOM" id="CLU_041647_0_1_9"/>
<dbReference type="Gene3D" id="2.30.40.10">
    <property type="entry name" value="Urease, subunit C, domain 1"/>
    <property type="match status" value="1"/>
</dbReference>
<dbReference type="GO" id="GO:0019557">
    <property type="term" value="P:L-histidine catabolic process to glutamate and formate"/>
    <property type="evidence" value="ECO:0007669"/>
    <property type="project" value="UniProtKB-UniPathway"/>
</dbReference>
<evidence type="ECO:0000256" key="6">
    <source>
        <dbReference type="ARBA" id="ARBA00023004"/>
    </source>
</evidence>
<keyword evidence="5 7" id="KW-0862">Zinc</keyword>
<dbReference type="InterPro" id="IPR005920">
    <property type="entry name" value="HutI"/>
</dbReference>
<feature type="binding site" evidence="7">
    <location>
        <position position="332"/>
    </location>
    <ligand>
        <name>Fe(3+)</name>
        <dbReference type="ChEBI" id="CHEBI:29034"/>
    </ligand>
</feature>
<dbReference type="GO" id="GO:0050480">
    <property type="term" value="F:imidazolonepropionase activity"/>
    <property type="evidence" value="ECO:0007669"/>
    <property type="project" value="UniProtKB-UniRule"/>
</dbReference>
<dbReference type="GO" id="GO:0005737">
    <property type="term" value="C:cytoplasm"/>
    <property type="evidence" value="ECO:0007669"/>
    <property type="project" value="UniProtKB-SubCell"/>
</dbReference>
<feature type="binding site" evidence="7">
    <location>
        <position position="337"/>
    </location>
    <ligand>
        <name>4-imidazolone-5-propanoate</name>
        <dbReference type="ChEBI" id="CHEBI:77893"/>
    </ligand>
</feature>
<keyword evidence="10" id="KW-1185">Reference proteome</keyword>
<evidence type="ECO:0000256" key="5">
    <source>
        <dbReference type="ARBA" id="ARBA00022833"/>
    </source>
</evidence>
<keyword evidence="6 7" id="KW-0408">Iron</keyword>
<feature type="binding site" evidence="7">
    <location>
        <position position="336"/>
    </location>
    <ligand>
        <name>N-formimidoyl-L-glutamate</name>
        <dbReference type="ChEBI" id="CHEBI:58928"/>
    </ligand>
</feature>
<dbReference type="Proteomes" id="UP000000467">
    <property type="component" value="Chromosome"/>
</dbReference>
<dbReference type="UniPathway" id="UPA00379">
    <property type="reaction ID" value="UER00551"/>
</dbReference>
<evidence type="ECO:0000256" key="3">
    <source>
        <dbReference type="ARBA" id="ARBA00022801"/>
    </source>
</evidence>
<feature type="binding site" evidence="7">
    <location>
        <position position="257"/>
    </location>
    <ligand>
        <name>Zn(2+)</name>
        <dbReference type="ChEBI" id="CHEBI:29105"/>
    </ligand>
</feature>
<feature type="binding site" evidence="7">
    <location>
        <position position="89"/>
    </location>
    <ligand>
        <name>Fe(3+)</name>
        <dbReference type="ChEBI" id="CHEBI:29034"/>
    </ligand>
</feature>
<dbReference type="NCBIfam" id="TIGR01224">
    <property type="entry name" value="hutI"/>
    <property type="match status" value="1"/>
</dbReference>
<feature type="binding site" evidence="7">
    <location>
        <position position="257"/>
    </location>
    <ligand>
        <name>Fe(3+)</name>
        <dbReference type="ChEBI" id="CHEBI:29034"/>
    </ligand>
</feature>
<name>K4LW59_THEPS</name>
<feature type="binding site" evidence="7">
    <location>
        <position position="332"/>
    </location>
    <ligand>
        <name>Zn(2+)</name>
        <dbReference type="ChEBI" id="CHEBI:29105"/>
    </ligand>
</feature>
<feature type="binding site" evidence="7">
    <location>
        <position position="89"/>
    </location>
    <ligand>
        <name>Zn(2+)</name>
        <dbReference type="ChEBI" id="CHEBI:29105"/>
    </ligand>
</feature>
<dbReference type="PANTHER" id="PTHR42752:SF1">
    <property type="entry name" value="IMIDAZOLONEPROPIONASE-RELATED"/>
    <property type="match status" value="1"/>
</dbReference>
<comment type="catalytic activity">
    <reaction evidence="7">
        <text>4-imidazolone-5-propanoate + H2O = N-formimidoyl-L-glutamate</text>
        <dbReference type="Rhea" id="RHEA:23660"/>
        <dbReference type="ChEBI" id="CHEBI:15377"/>
        <dbReference type="ChEBI" id="CHEBI:58928"/>
        <dbReference type="ChEBI" id="CHEBI:77893"/>
        <dbReference type="EC" id="3.5.2.7"/>
    </reaction>
</comment>
<keyword evidence="7" id="KW-0963">Cytoplasm</keyword>
<evidence type="ECO:0000256" key="7">
    <source>
        <dbReference type="HAMAP-Rule" id="MF_00372"/>
    </source>
</evidence>
<reference evidence="9 10" key="1">
    <citation type="journal article" date="2012" name="BMC Genomics">
        <title>Genome-guided analysis of physiological and morphological traits of the fermentative acetate oxidizer Thermacetogenium phaeum.</title>
        <authorList>
            <person name="Oehler D."/>
            <person name="Poehlein A."/>
            <person name="Leimbach A."/>
            <person name="Muller N."/>
            <person name="Daniel R."/>
            <person name="Gottschalk G."/>
            <person name="Schink B."/>
        </authorList>
    </citation>
    <scope>NUCLEOTIDE SEQUENCE [LARGE SCALE GENOMIC DNA]</scope>
    <source>
        <strain evidence="10">ATCC BAA-254 / DSM 26808 / PB</strain>
    </source>
</reference>
<dbReference type="HAMAP" id="MF_00372">
    <property type="entry name" value="HutI"/>
    <property type="match status" value="1"/>
</dbReference>
<dbReference type="PANTHER" id="PTHR42752">
    <property type="entry name" value="IMIDAZOLONEPROPIONASE"/>
    <property type="match status" value="1"/>
</dbReference>
<dbReference type="Gene3D" id="3.20.20.140">
    <property type="entry name" value="Metal-dependent hydrolases"/>
    <property type="match status" value="1"/>
</dbReference>
<comment type="pathway">
    <text evidence="7">Amino-acid degradation; L-histidine degradation into L-glutamate; N-formimidoyl-L-glutamate from L-histidine: step 3/3.</text>
</comment>
<feature type="binding site" evidence="7">
    <location>
        <position position="96"/>
    </location>
    <ligand>
        <name>4-imidazolone-5-propanoate</name>
        <dbReference type="ChEBI" id="CHEBI:77893"/>
    </ligand>
</feature>
<gene>
    <name evidence="7 9" type="primary">hutI</name>
    <name evidence="9" type="ordered locus">Tph_c20450</name>
</gene>
<keyword evidence="3 7" id="KW-0378">Hydrolase</keyword>
<dbReference type="InterPro" id="IPR011059">
    <property type="entry name" value="Metal-dep_hydrolase_composite"/>
</dbReference>
<dbReference type="STRING" id="1089553.Tph_c20450"/>
<evidence type="ECO:0000313" key="9">
    <source>
        <dbReference type="EMBL" id="AFV12239.1"/>
    </source>
</evidence>
<dbReference type="RefSeq" id="WP_015051114.1">
    <property type="nucleotide sequence ID" value="NC_018870.1"/>
</dbReference>
<dbReference type="eggNOG" id="COG1228">
    <property type="taxonomic scope" value="Bacteria"/>
</dbReference>
<dbReference type="EMBL" id="CP003732">
    <property type="protein sequence ID" value="AFV12239.1"/>
    <property type="molecule type" value="Genomic_DNA"/>
</dbReference>
<evidence type="ECO:0000256" key="4">
    <source>
        <dbReference type="ARBA" id="ARBA00022808"/>
    </source>
</evidence>
<accession>K4LW59</accession>
<evidence type="ECO:0000259" key="8">
    <source>
        <dbReference type="Pfam" id="PF01979"/>
    </source>
</evidence>
<dbReference type="Pfam" id="PF01979">
    <property type="entry name" value="Amidohydro_1"/>
    <property type="match status" value="1"/>
</dbReference>
<dbReference type="AlphaFoldDB" id="K4LW59"/>
<feature type="binding site" evidence="7">
    <location>
        <position position="159"/>
    </location>
    <ligand>
        <name>N-formimidoyl-L-glutamate</name>
        <dbReference type="ChEBI" id="CHEBI:58928"/>
    </ligand>
</feature>
<keyword evidence="4 7" id="KW-0369">Histidine metabolism</keyword>
<dbReference type="InterPro" id="IPR032466">
    <property type="entry name" value="Metal_Hydrolase"/>
</dbReference>
<comment type="cofactor">
    <cofactor evidence="7">
        <name>Zn(2+)</name>
        <dbReference type="ChEBI" id="CHEBI:29105"/>
    </cofactor>
    <cofactor evidence="7">
        <name>Fe(3+)</name>
        <dbReference type="ChEBI" id="CHEBI:29034"/>
    </cofactor>
    <text evidence="7">Binds 1 zinc or iron ion per subunit.</text>
</comment>
<feature type="binding site" evidence="7">
    <location>
        <position position="192"/>
    </location>
    <ligand>
        <name>4-imidazolone-5-propanoate</name>
        <dbReference type="ChEBI" id="CHEBI:77893"/>
    </ligand>
</feature>
<dbReference type="InterPro" id="IPR006680">
    <property type="entry name" value="Amidohydro-rel"/>
</dbReference>